<evidence type="ECO:0000259" key="5">
    <source>
        <dbReference type="Pfam" id="PF01398"/>
    </source>
</evidence>
<organism evidence="7 8">
    <name type="scientific">Sphaeroforma arctica JP610</name>
    <dbReference type="NCBI Taxonomy" id="667725"/>
    <lineage>
        <taxon>Eukaryota</taxon>
        <taxon>Ichthyosporea</taxon>
        <taxon>Ichthyophonida</taxon>
        <taxon>Sphaeroforma</taxon>
    </lineage>
</organism>
<evidence type="ECO:0000313" key="7">
    <source>
        <dbReference type="EMBL" id="KNC76152.1"/>
    </source>
</evidence>
<dbReference type="EMBL" id="KQ243233">
    <property type="protein sequence ID" value="KNC76152.1"/>
    <property type="molecule type" value="Genomic_DNA"/>
</dbReference>
<dbReference type="Gene3D" id="3.40.140.10">
    <property type="entry name" value="Cytidine Deaminase, domain 2"/>
    <property type="match status" value="1"/>
</dbReference>
<evidence type="ECO:0000256" key="1">
    <source>
        <dbReference type="ARBA" id="ARBA00022490"/>
    </source>
</evidence>
<dbReference type="GO" id="GO:0008237">
    <property type="term" value="F:metallopeptidase activity"/>
    <property type="evidence" value="ECO:0007669"/>
    <property type="project" value="InterPro"/>
</dbReference>
<dbReference type="eggNOG" id="KOG1560">
    <property type="taxonomic scope" value="Eukaryota"/>
</dbReference>
<keyword evidence="8" id="KW-1185">Reference proteome</keyword>
<evidence type="ECO:0000259" key="6">
    <source>
        <dbReference type="Pfam" id="PF19445"/>
    </source>
</evidence>
<accession>A0A0L0FHA5</accession>
<dbReference type="InterPro" id="IPR050242">
    <property type="entry name" value="JAMM_MPN+_peptidase_M67A"/>
</dbReference>
<gene>
    <name evidence="7" type="ORF">SARC_11336</name>
</gene>
<dbReference type="Pfam" id="PF19445">
    <property type="entry name" value="eIF3h_C"/>
    <property type="match status" value="1"/>
</dbReference>
<dbReference type="PANTHER" id="PTHR10410">
    <property type="entry name" value="EUKARYOTIC TRANSLATION INITIATION FACTOR 3 -RELATED"/>
    <property type="match status" value="1"/>
</dbReference>
<dbReference type="GO" id="GO:0003743">
    <property type="term" value="F:translation initiation factor activity"/>
    <property type="evidence" value="ECO:0007669"/>
    <property type="project" value="UniProtKB-KW"/>
</dbReference>
<reference evidence="7 8" key="1">
    <citation type="submission" date="2011-02" db="EMBL/GenBank/DDBJ databases">
        <title>The Genome Sequence of Sphaeroforma arctica JP610.</title>
        <authorList>
            <consortium name="The Broad Institute Genome Sequencing Platform"/>
            <person name="Russ C."/>
            <person name="Cuomo C."/>
            <person name="Young S.K."/>
            <person name="Zeng Q."/>
            <person name="Gargeya S."/>
            <person name="Alvarado L."/>
            <person name="Berlin A."/>
            <person name="Chapman S.B."/>
            <person name="Chen Z."/>
            <person name="Freedman E."/>
            <person name="Gellesch M."/>
            <person name="Goldberg J."/>
            <person name="Griggs A."/>
            <person name="Gujja S."/>
            <person name="Heilman E."/>
            <person name="Heiman D."/>
            <person name="Howarth C."/>
            <person name="Mehta T."/>
            <person name="Neiman D."/>
            <person name="Pearson M."/>
            <person name="Roberts A."/>
            <person name="Saif S."/>
            <person name="Shea T."/>
            <person name="Shenoy N."/>
            <person name="Sisk P."/>
            <person name="Stolte C."/>
            <person name="Sykes S."/>
            <person name="White J."/>
            <person name="Yandava C."/>
            <person name="Burger G."/>
            <person name="Gray M.W."/>
            <person name="Holland P.W.H."/>
            <person name="King N."/>
            <person name="Lang F.B.F."/>
            <person name="Roger A.J."/>
            <person name="Ruiz-Trillo I."/>
            <person name="Haas B."/>
            <person name="Nusbaum C."/>
            <person name="Birren B."/>
        </authorList>
    </citation>
    <scope>NUCLEOTIDE SEQUENCE [LARGE SCALE GENOMIC DNA]</scope>
    <source>
        <strain evidence="7 8">JP610</strain>
    </source>
</reference>
<keyword evidence="1" id="KW-0963">Cytoplasm</keyword>
<dbReference type="AlphaFoldDB" id="A0A0L0FHA5"/>
<dbReference type="GO" id="GO:0005852">
    <property type="term" value="C:eukaryotic translation initiation factor 3 complex"/>
    <property type="evidence" value="ECO:0007669"/>
    <property type="project" value="InterPro"/>
</dbReference>
<dbReference type="InterPro" id="IPR027524">
    <property type="entry name" value="eIF3h"/>
</dbReference>
<protein>
    <submittedName>
        <fullName evidence="7">Uncharacterized protein</fullName>
    </submittedName>
</protein>
<dbReference type="RefSeq" id="XP_014150054.1">
    <property type="nucleotide sequence ID" value="XM_014294579.1"/>
</dbReference>
<keyword evidence="3" id="KW-0648">Protein biosynthesis</keyword>
<evidence type="ECO:0000313" key="8">
    <source>
        <dbReference type="Proteomes" id="UP000054560"/>
    </source>
</evidence>
<dbReference type="GeneID" id="25911840"/>
<dbReference type="InterPro" id="IPR045810">
    <property type="entry name" value="eIF3h_C"/>
</dbReference>
<dbReference type="CDD" id="cd08065">
    <property type="entry name" value="MPN_eIF3h"/>
    <property type="match status" value="1"/>
</dbReference>
<feature type="domain" description="JAB1/MPN/MOV34 metalloenzyme" evidence="5">
    <location>
        <begin position="2"/>
        <end position="75"/>
    </location>
</feature>
<evidence type="ECO:0000256" key="4">
    <source>
        <dbReference type="SAM" id="MobiDB-lite"/>
    </source>
</evidence>
<sequence>MEVTNCFPFPGRNNSRDQKSADEEDQEGAEYQIEMMRNLRDVNVDNNTVGWYQSTFMGSFISPSMIETQFAYQENIHKSIMIVYDPHRSGQGVLSLKAFRMSASFFKLYKSREFNTAAIKKHGLKYEQIFEEIPIKVHNSALSQALLYELDDTQYLPDMYDRLDLTIDPYLEKELECMLDCADGLSTEQGKYMFALRKDLQFQSMLQKRRAENEIRKQQGREVLPVDDIQDAIKPVPVPPLFESMVLTNQMNTYCGQINELSNQASNKLHFCKSLQKRKE</sequence>
<dbReference type="InterPro" id="IPR000555">
    <property type="entry name" value="JAMM/MPN+_dom"/>
</dbReference>
<feature type="domain" description="eIF3h C-terminal" evidence="6">
    <location>
        <begin position="90"/>
        <end position="279"/>
    </location>
</feature>
<dbReference type="Pfam" id="PF01398">
    <property type="entry name" value="JAB"/>
    <property type="match status" value="1"/>
</dbReference>
<proteinExistence type="predicted"/>
<evidence type="ECO:0000256" key="2">
    <source>
        <dbReference type="ARBA" id="ARBA00022540"/>
    </source>
</evidence>
<dbReference type="Proteomes" id="UP000054560">
    <property type="component" value="Unassembled WGS sequence"/>
</dbReference>
<feature type="region of interest" description="Disordered" evidence="4">
    <location>
        <begin position="1"/>
        <end position="27"/>
    </location>
</feature>
<keyword evidence="2" id="KW-0396">Initiation factor</keyword>
<dbReference type="OrthoDB" id="10265695at2759"/>
<name>A0A0L0FHA5_9EUKA</name>
<evidence type="ECO:0000256" key="3">
    <source>
        <dbReference type="ARBA" id="ARBA00022917"/>
    </source>
</evidence>
<dbReference type="STRING" id="667725.A0A0L0FHA5"/>